<keyword evidence="10" id="KW-1185">Reference proteome</keyword>
<dbReference type="InterPro" id="IPR014729">
    <property type="entry name" value="Rossmann-like_a/b/a_fold"/>
</dbReference>
<gene>
    <name evidence="9" type="ORF">B0H64DRAFT_339745</name>
</gene>
<dbReference type="RefSeq" id="XP_062661292.1">
    <property type="nucleotide sequence ID" value="XM_062801212.1"/>
</dbReference>
<dbReference type="GeneID" id="87838160"/>
<dbReference type="Pfam" id="PF01171">
    <property type="entry name" value="ATP_bind_3"/>
    <property type="match status" value="2"/>
</dbReference>
<dbReference type="GO" id="GO:0032267">
    <property type="term" value="F:tRNA(Ile)-lysidine synthase activity"/>
    <property type="evidence" value="ECO:0007669"/>
    <property type="project" value="UniProtKB-EC"/>
</dbReference>
<dbReference type="InterPro" id="IPR012795">
    <property type="entry name" value="tRNA_Ile_lys_synt_N"/>
</dbReference>
<evidence type="ECO:0000313" key="10">
    <source>
        <dbReference type="Proteomes" id="UP001278766"/>
    </source>
</evidence>
<dbReference type="Proteomes" id="UP001278766">
    <property type="component" value="Unassembled WGS sequence"/>
</dbReference>
<keyword evidence="3" id="KW-0819">tRNA processing</keyword>
<dbReference type="SUPFAM" id="SSF52402">
    <property type="entry name" value="Adenine nucleotide alpha hydrolases-like"/>
    <property type="match status" value="1"/>
</dbReference>
<comment type="catalytic activity">
    <reaction evidence="6">
        <text>cytidine(34) in tRNA(Ile2) + L-lysine + ATP = lysidine(34) in tRNA(Ile2) + AMP + diphosphate + H(+)</text>
        <dbReference type="Rhea" id="RHEA:43744"/>
        <dbReference type="Rhea" id="RHEA-COMP:10625"/>
        <dbReference type="Rhea" id="RHEA-COMP:10670"/>
        <dbReference type="ChEBI" id="CHEBI:15378"/>
        <dbReference type="ChEBI" id="CHEBI:30616"/>
        <dbReference type="ChEBI" id="CHEBI:32551"/>
        <dbReference type="ChEBI" id="CHEBI:33019"/>
        <dbReference type="ChEBI" id="CHEBI:82748"/>
        <dbReference type="ChEBI" id="CHEBI:83665"/>
        <dbReference type="ChEBI" id="CHEBI:456215"/>
        <dbReference type="EC" id="6.3.4.19"/>
    </reaction>
</comment>
<evidence type="ECO:0000256" key="4">
    <source>
        <dbReference type="ARBA" id="ARBA00022741"/>
    </source>
</evidence>
<evidence type="ECO:0000256" key="6">
    <source>
        <dbReference type="ARBA" id="ARBA00048539"/>
    </source>
</evidence>
<sequence>MTTLPPVLHRGARAITPHEFLDALAATCIPRFPQARPRSHRPIALAISGGVDSMALAYLCTKIRPTDQWFKVVDHPISSPFGVIVNHELRQGSAIEADNVAVATRKLGVKSHVVKVRWDEVLPEGTNPNDVPNVETLARYLRYRRLGTFCKIGQMATLLTAHHEDDQYETVMMRLLSGHGYRGLQGMRPATDIPECYDLHGVYQSGFVDDQRRSDPFYNIVPGDRERKILKRGLRNEVDPAVIAREIEAGLKTDVGTAYVDEYDGIATGSKRARRLVPLEVEDGGVMVYRPLLRFSKDRLIATCLENNIPWFEDHTNSDRTLTLRNAVRYMRQNHKLPVALQKPSILRLAERCQKRVASDEAEAERLLDRVLIHEFGPNAGTAVVTFPQFSFPTTPRRSSASPAARQRRVAHHHHIAALLIRRLLTMVTPERELSQPAQLSHLVSMLFPSLAGPDSTPPPPKPYVICSVLFTPLLNPAYPLRWLLTRAPHASNVPRPEAIFNELAFGRRLGRPPAAWKTTGWSGARAFDGRFWIRLLHRLPCRIRVAPFEVEHYKPFREALAGDKERKELAAVLRRYAPGKTRYTLPAIYATIDVAQLLKGGDWWPELNQGSAGLGQGQALRQGKGSSQGSVMDTNRKRETDEEEVVDRAKPHKLSGIQASWWEWEKGLKSEEQLQLLALPTLGVCLPGLDGWLRWEVRYRKVDYELLRLSKLGGRRIGRRELRERVRCSYRWMRLGRGTRPTKRRWRKTDPSTGPSVRASEHESTRP</sequence>
<evidence type="ECO:0000256" key="7">
    <source>
        <dbReference type="SAM" id="MobiDB-lite"/>
    </source>
</evidence>
<protein>
    <recommendedName>
        <fullName evidence="1">tRNA(Ile)-lysidine synthetase</fullName>
        <ecNumber evidence="1">6.3.4.19</ecNumber>
    </recommendedName>
</protein>
<dbReference type="HAMAP" id="MF_01161">
    <property type="entry name" value="tRNA_Ile_lys_synt"/>
    <property type="match status" value="1"/>
</dbReference>
<proteinExistence type="inferred from homology"/>
<feature type="domain" description="tRNA(Ile)-lysidine/2-thiocytidine synthase N-terminal" evidence="8">
    <location>
        <begin position="43"/>
        <end position="193"/>
    </location>
</feature>
<feature type="region of interest" description="Disordered" evidence="7">
    <location>
        <begin position="742"/>
        <end position="768"/>
    </location>
</feature>
<evidence type="ECO:0000256" key="3">
    <source>
        <dbReference type="ARBA" id="ARBA00022694"/>
    </source>
</evidence>
<dbReference type="EMBL" id="JAUEPN010000003">
    <property type="protein sequence ID" value="KAK3297778.1"/>
    <property type="molecule type" value="Genomic_DNA"/>
</dbReference>
<reference evidence="9" key="1">
    <citation type="journal article" date="2023" name="Mol. Phylogenet. Evol.">
        <title>Genome-scale phylogeny and comparative genomics of the fungal order Sordariales.</title>
        <authorList>
            <person name="Hensen N."/>
            <person name="Bonometti L."/>
            <person name="Westerberg I."/>
            <person name="Brannstrom I.O."/>
            <person name="Guillou S."/>
            <person name="Cros-Aarteil S."/>
            <person name="Calhoun S."/>
            <person name="Haridas S."/>
            <person name="Kuo A."/>
            <person name="Mondo S."/>
            <person name="Pangilinan J."/>
            <person name="Riley R."/>
            <person name="LaButti K."/>
            <person name="Andreopoulos B."/>
            <person name="Lipzen A."/>
            <person name="Chen C."/>
            <person name="Yan M."/>
            <person name="Daum C."/>
            <person name="Ng V."/>
            <person name="Clum A."/>
            <person name="Steindorff A."/>
            <person name="Ohm R.A."/>
            <person name="Martin F."/>
            <person name="Silar P."/>
            <person name="Natvig D.O."/>
            <person name="Lalanne C."/>
            <person name="Gautier V."/>
            <person name="Ament-Velasquez S.L."/>
            <person name="Kruys A."/>
            <person name="Hutchinson M.I."/>
            <person name="Powell A.J."/>
            <person name="Barry K."/>
            <person name="Miller A.N."/>
            <person name="Grigoriev I.V."/>
            <person name="Debuchy R."/>
            <person name="Gladieux P."/>
            <person name="Hiltunen Thoren M."/>
            <person name="Johannesson H."/>
        </authorList>
    </citation>
    <scope>NUCLEOTIDE SEQUENCE</scope>
    <source>
        <strain evidence="9">CBS 168.71</strain>
    </source>
</reference>
<organism evidence="9 10">
    <name type="scientific">Chaetomium fimeti</name>
    <dbReference type="NCBI Taxonomy" id="1854472"/>
    <lineage>
        <taxon>Eukaryota</taxon>
        <taxon>Fungi</taxon>
        <taxon>Dikarya</taxon>
        <taxon>Ascomycota</taxon>
        <taxon>Pezizomycotina</taxon>
        <taxon>Sordariomycetes</taxon>
        <taxon>Sordariomycetidae</taxon>
        <taxon>Sordariales</taxon>
        <taxon>Chaetomiaceae</taxon>
        <taxon>Chaetomium</taxon>
    </lineage>
</organism>
<feature type="region of interest" description="Disordered" evidence="7">
    <location>
        <begin position="616"/>
        <end position="650"/>
    </location>
</feature>
<evidence type="ECO:0000256" key="5">
    <source>
        <dbReference type="ARBA" id="ARBA00022840"/>
    </source>
</evidence>
<evidence type="ECO:0000256" key="1">
    <source>
        <dbReference type="ARBA" id="ARBA00013267"/>
    </source>
</evidence>
<accession>A0AAE0HJM2</accession>
<dbReference type="EC" id="6.3.4.19" evidence="1"/>
<comment type="caution">
    <text evidence="9">The sequence shown here is derived from an EMBL/GenBank/DDBJ whole genome shotgun (WGS) entry which is preliminary data.</text>
</comment>
<keyword evidence="5" id="KW-0067">ATP-binding</keyword>
<keyword evidence="4" id="KW-0547">Nucleotide-binding</keyword>
<dbReference type="CDD" id="cd01992">
    <property type="entry name" value="TilS_N"/>
    <property type="match status" value="1"/>
</dbReference>
<feature type="domain" description="tRNA(Ile)-lysidine/2-thiocytidine synthase N-terminal" evidence="8">
    <location>
        <begin position="284"/>
        <end position="329"/>
    </location>
</feature>
<dbReference type="GO" id="GO:0008033">
    <property type="term" value="P:tRNA processing"/>
    <property type="evidence" value="ECO:0007669"/>
    <property type="project" value="UniProtKB-KW"/>
</dbReference>
<keyword evidence="2" id="KW-0436">Ligase</keyword>
<dbReference type="PANTHER" id="PTHR43033">
    <property type="entry name" value="TRNA(ILE)-LYSIDINE SYNTHASE-RELATED"/>
    <property type="match status" value="1"/>
</dbReference>
<evidence type="ECO:0000313" key="9">
    <source>
        <dbReference type="EMBL" id="KAK3297778.1"/>
    </source>
</evidence>
<dbReference type="InterPro" id="IPR012094">
    <property type="entry name" value="tRNA_Ile_lys_synt"/>
</dbReference>
<dbReference type="PANTHER" id="PTHR43033:SF1">
    <property type="entry name" value="TRNA(ILE)-LYSIDINE SYNTHASE-RELATED"/>
    <property type="match status" value="1"/>
</dbReference>
<dbReference type="GO" id="GO:0005524">
    <property type="term" value="F:ATP binding"/>
    <property type="evidence" value="ECO:0007669"/>
    <property type="project" value="UniProtKB-KW"/>
</dbReference>
<evidence type="ECO:0000256" key="2">
    <source>
        <dbReference type="ARBA" id="ARBA00022598"/>
    </source>
</evidence>
<dbReference type="AlphaFoldDB" id="A0AAE0HJM2"/>
<dbReference type="Gene3D" id="3.40.50.620">
    <property type="entry name" value="HUPs"/>
    <property type="match status" value="1"/>
</dbReference>
<evidence type="ECO:0000259" key="8">
    <source>
        <dbReference type="Pfam" id="PF01171"/>
    </source>
</evidence>
<dbReference type="InterPro" id="IPR011063">
    <property type="entry name" value="TilS/TtcA_N"/>
</dbReference>
<name>A0AAE0HJM2_9PEZI</name>
<reference evidence="9" key="2">
    <citation type="submission" date="2023-06" db="EMBL/GenBank/DDBJ databases">
        <authorList>
            <consortium name="Lawrence Berkeley National Laboratory"/>
            <person name="Haridas S."/>
            <person name="Hensen N."/>
            <person name="Bonometti L."/>
            <person name="Westerberg I."/>
            <person name="Brannstrom I.O."/>
            <person name="Guillou S."/>
            <person name="Cros-Aarteil S."/>
            <person name="Calhoun S."/>
            <person name="Kuo A."/>
            <person name="Mondo S."/>
            <person name="Pangilinan J."/>
            <person name="Riley R."/>
            <person name="Labutti K."/>
            <person name="Andreopoulos B."/>
            <person name="Lipzen A."/>
            <person name="Chen C."/>
            <person name="Yanf M."/>
            <person name="Daum C."/>
            <person name="Ng V."/>
            <person name="Clum A."/>
            <person name="Steindorff A."/>
            <person name="Ohm R."/>
            <person name="Martin F."/>
            <person name="Silar P."/>
            <person name="Natvig D."/>
            <person name="Lalanne C."/>
            <person name="Gautier V."/>
            <person name="Ament-Velasquez S.L."/>
            <person name="Kruys A."/>
            <person name="Hutchinson M.I."/>
            <person name="Powell A.J."/>
            <person name="Barry K."/>
            <person name="Miller A.N."/>
            <person name="Grigoriev I.V."/>
            <person name="Debuchy R."/>
            <person name="Gladieux P."/>
            <person name="Thoren M.H."/>
            <person name="Johannesson H."/>
        </authorList>
    </citation>
    <scope>NUCLEOTIDE SEQUENCE</scope>
    <source>
        <strain evidence="9">CBS 168.71</strain>
    </source>
</reference>